<dbReference type="PROSITE" id="PS51726">
    <property type="entry name" value="MYST_HAT"/>
    <property type="match status" value="1"/>
</dbReference>
<name>A0A0R3PRI0_ANGCS</name>
<organism evidence="13">
    <name type="scientific">Angiostrongylus costaricensis</name>
    <name type="common">Nematode worm</name>
    <dbReference type="NCBI Taxonomy" id="334426"/>
    <lineage>
        <taxon>Eukaryota</taxon>
        <taxon>Metazoa</taxon>
        <taxon>Ecdysozoa</taxon>
        <taxon>Nematoda</taxon>
        <taxon>Chromadorea</taxon>
        <taxon>Rhabditida</taxon>
        <taxon>Rhabditina</taxon>
        <taxon>Rhabditomorpha</taxon>
        <taxon>Strongyloidea</taxon>
        <taxon>Metastrongylidae</taxon>
        <taxon>Angiostrongylus</taxon>
    </lineage>
</organism>
<reference evidence="13" key="1">
    <citation type="submission" date="2017-02" db="UniProtKB">
        <authorList>
            <consortium name="WormBaseParasite"/>
        </authorList>
    </citation>
    <scope>IDENTIFICATION</scope>
</reference>
<dbReference type="STRING" id="334426.A0A0R3PRI0"/>
<evidence type="ECO:0000259" key="10">
    <source>
        <dbReference type="PROSITE" id="PS51726"/>
    </source>
</evidence>
<dbReference type="InterPro" id="IPR036388">
    <property type="entry name" value="WH-like_DNA-bd_sf"/>
</dbReference>
<evidence type="ECO:0000313" key="13">
    <source>
        <dbReference type="WBParaSite" id="ACOC_0000811301-mRNA-1"/>
    </source>
</evidence>
<dbReference type="SUPFAM" id="SSF57903">
    <property type="entry name" value="FYVE/PHD zinc finger"/>
    <property type="match status" value="1"/>
</dbReference>
<keyword evidence="6" id="KW-0007">Acetylation</keyword>
<keyword evidence="9" id="KW-0732">Signal</keyword>
<evidence type="ECO:0000256" key="1">
    <source>
        <dbReference type="ARBA" id="ARBA00010107"/>
    </source>
</evidence>
<dbReference type="GO" id="GO:0010485">
    <property type="term" value="F:histone H4 acetyltransferase activity"/>
    <property type="evidence" value="ECO:0007669"/>
    <property type="project" value="TreeGrafter"/>
</dbReference>
<dbReference type="EMBL" id="UYYA01004117">
    <property type="protein sequence ID" value="VDM59699.1"/>
    <property type="molecule type" value="Genomic_DNA"/>
</dbReference>
<dbReference type="InterPro" id="IPR050603">
    <property type="entry name" value="MYST_HAT"/>
</dbReference>
<evidence type="ECO:0000256" key="7">
    <source>
        <dbReference type="PIRSR" id="PIRSR602717-51"/>
    </source>
</evidence>
<sequence>MIGQSSTLHLWLLSTFLDHLSKCMLYSPAVITRVKQVNWLCPKCIRCSKCKLMIDDPTNVECGHCLHAWHGSCKPSAGIFSNRKWFCNMCSKKVNLEETINGVPLFFVCSYCLKPFSDQCSFLVHQDCCPRVTPPGVEIYRDSSKTLSFFEVDGAEELTYCRNLCLFAMLFISSKTLHIEVGTFLFYVLTKNDDDGCRIVGYFSKEKNPSRNNNLSCLLTIPSEQRNGYGHLLIDMSYKLSEIERKIGSPEHPLSDLGLYTYRKYWKSSILCYLRYVAKMYSSSVSIKNMSLHTRIHPTDIVNELMRCNLLLLKDGNYFIKTWKLAYKLPLSMLRRRVVDSSRIRWIPKFDVTKLDAFKLNHYA</sequence>
<dbReference type="GO" id="GO:0036409">
    <property type="term" value="C:histone H3-K14 acetyltransferase complex"/>
    <property type="evidence" value="ECO:0007669"/>
    <property type="project" value="TreeGrafter"/>
</dbReference>
<keyword evidence="12" id="KW-1185">Reference proteome</keyword>
<comment type="subcellular location">
    <subcellularLocation>
        <location evidence="8">Nucleus</location>
    </subcellularLocation>
</comment>
<keyword evidence="4" id="KW-0863">Zinc-finger</keyword>
<dbReference type="OrthoDB" id="787137at2759"/>
<feature type="active site" description="Proton donor/acceptor" evidence="7">
    <location>
        <position position="251"/>
    </location>
</feature>
<dbReference type="GO" id="GO:0008270">
    <property type="term" value="F:zinc ion binding"/>
    <property type="evidence" value="ECO:0007669"/>
    <property type="project" value="UniProtKB-KW"/>
</dbReference>
<evidence type="ECO:0000256" key="8">
    <source>
        <dbReference type="RuleBase" id="RU361211"/>
    </source>
</evidence>
<evidence type="ECO:0000256" key="4">
    <source>
        <dbReference type="ARBA" id="ARBA00022771"/>
    </source>
</evidence>
<dbReference type="Pfam" id="PF01853">
    <property type="entry name" value="MOZ_SAS"/>
    <property type="match status" value="1"/>
</dbReference>
<dbReference type="PANTHER" id="PTHR10615">
    <property type="entry name" value="HISTONE ACETYLTRANSFERASE"/>
    <property type="match status" value="1"/>
</dbReference>
<evidence type="ECO:0000256" key="5">
    <source>
        <dbReference type="ARBA" id="ARBA00022833"/>
    </source>
</evidence>
<evidence type="ECO:0000313" key="11">
    <source>
        <dbReference type="EMBL" id="VDM59699.1"/>
    </source>
</evidence>
<evidence type="ECO:0000313" key="12">
    <source>
        <dbReference type="Proteomes" id="UP000267027"/>
    </source>
</evidence>
<feature type="domain" description="MYST-type HAT" evidence="10">
    <location>
        <begin position="50"/>
        <end position="348"/>
    </location>
</feature>
<protein>
    <recommendedName>
        <fullName evidence="2 8">Histone acetyltransferase</fullName>
        <ecNumber evidence="2 8">2.3.1.48</ecNumber>
    </recommendedName>
</protein>
<feature type="chain" id="PRO_5043130269" description="Histone acetyltransferase" evidence="9">
    <location>
        <begin position="24"/>
        <end position="364"/>
    </location>
</feature>
<dbReference type="AlphaFoldDB" id="A0A0R3PRI0"/>
<dbReference type="Proteomes" id="UP000267027">
    <property type="component" value="Unassembled WGS sequence"/>
</dbReference>
<dbReference type="InterPro" id="IPR013083">
    <property type="entry name" value="Znf_RING/FYVE/PHD"/>
</dbReference>
<dbReference type="GO" id="GO:0003682">
    <property type="term" value="F:chromatin binding"/>
    <property type="evidence" value="ECO:0007669"/>
    <property type="project" value="TreeGrafter"/>
</dbReference>
<dbReference type="InterPro" id="IPR002717">
    <property type="entry name" value="HAT_MYST-type"/>
</dbReference>
<reference evidence="11 12" key="2">
    <citation type="submission" date="2018-11" db="EMBL/GenBank/DDBJ databases">
        <authorList>
            <consortium name="Pathogen Informatics"/>
        </authorList>
    </citation>
    <scope>NUCLEOTIDE SEQUENCE [LARGE SCALE GENOMIC DNA]</scope>
    <source>
        <strain evidence="11 12">Costa Rica</strain>
    </source>
</reference>
<keyword evidence="5" id="KW-0862">Zinc</keyword>
<dbReference type="EC" id="2.3.1.48" evidence="2 8"/>
<comment type="similarity">
    <text evidence="1 8">Belongs to the MYST (SAS/MOZ) family.</text>
</comment>
<dbReference type="Gene3D" id="3.40.630.30">
    <property type="match status" value="1"/>
</dbReference>
<keyword evidence="8" id="KW-0539">Nucleus</keyword>
<keyword evidence="4" id="KW-0479">Metal-binding</keyword>
<dbReference type="GO" id="GO:0010484">
    <property type="term" value="F:histone H3 acetyltransferase activity"/>
    <property type="evidence" value="ECO:0007669"/>
    <property type="project" value="TreeGrafter"/>
</dbReference>
<comment type="catalytic activity">
    <reaction evidence="8">
        <text>L-lysyl-[protein] + acetyl-CoA = N(6)-acetyl-L-lysyl-[protein] + CoA + H(+)</text>
        <dbReference type="Rhea" id="RHEA:45948"/>
        <dbReference type="Rhea" id="RHEA-COMP:9752"/>
        <dbReference type="Rhea" id="RHEA-COMP:10731"/>
        <dbReference type="ChEBI" id="CHEBI:15378"/>
        <dbReference type="ChEBI" id="CHEBI:29969"/>
        <dbReference type="ChEBI" id="CHEBI:57287"/>
        <dbReference type="ChEBI" id="CHEBI:57288"/>
        <dbReference type="ChEBI" id="CHEBI:61930"/>
        <dbReference type="EC" id="2.3.1.48"/>
    </reaction>
</comment>
<evidence type="ECO:0000256" key="6">
    <source>
        <dbReference type="ARBA" id="ARBA00022990"/>
    </source>
</evidence>
<dbReference type="InterPro" id="IPR011011">
    <property type="entry name" value="Znf_FYVE_PHD"/>
</dbReference>
<dbReference type="SUPFAM" id="SSF55729">
    <property type="entry name" value="Acyl-CoA N-acyltransferases (Nat)"/>
    <property type="match status" value="1"/>
</dbReference>
<dbReference type="WBParaSite" id="ACOC_0000811301-mRNA-1">
    <property type="protein sequence ID" value="ACOC_0000811301-mRNA-1"/>
    <property type="gene ID" value="ACOC_0000811301"/>
</dbReference>
<evidence type="ECO:0000256" key="3">
    <source>
        <dbReference type="ARBA" id="ARBA00022679"/>
    </source>
</evidence>
<proteinExistence type="inferred from homology"/>
<dbReference type="Gene3D" id="3.30.40.10">
    <property type="entry name" value="Zinc/RING finger domain, C3HC4 (zinc finger)"/>
    <property type="match status" value="1"/>
</dbReference>
<gene>
    <name evidence="11" type="ORF">ACOC_LOCUS8114</name>
</gene>
<dbReference type="PANTHER" id="PTHR10615:SF161">
    <property type="entry name" value="HISTONE ACETYLTRANSFERASE KAT7"/>
    <property type="match status" value="1"/>
</dbReference>
<dbReference type="GO" id="GO:0003712">
    <property type="term" value="F:transcription coregulator activity"/>
    <property type="evidence" value="ECO:0007669"/>
    <property type="project" value="TreeGrafter"/>
</dbReference>
<evidence type="ECO:0000256" key="2">
    <source>
        <dbReference type="ARBA" id="ARBA00013184"/>
    </source>
</evidence>
<dbReference type="InterPro" id="IPR016181">
    <property type="entry name" value="Acyl_CoA_acyltransferase"/>
</dbReference>
<dbReference type="Gene3D" id="1.10.10.10">
    <property type="entry name" value="Winged helix-like DNA-binding domain superfamily/Winged helix DNA-binding domain"/>
    <property type="match status" value="1"/>
</dbReference>
<dbReference type="GO" id="GO:0006357">
    <property type="term" value="P:regulation of transcription by RNA polymerase II"/>
    <property type="evidence" value="ECO:0007669"/>
    <property type="project" value="TreeGrafter"/>
</dbReference>
<keyword evidence="3" id="KW-0808">Transferase</keyword>
<evidence type="ECO:0000256" key="9">
    <source>
        <dbReference type="SAM" id="SignalP"/>
    </source>
</evidence>
<accession>A0A0R3PRI0</accession>
<feature type="signal peptide" evidence="9">
    <location>
        <begin position="1"/>
        <end position="23"/>
    </location>
</feature>
<dbReference type="OMA" id="NELMRCN"/>